<feature type="domain" description="Peptidase MA-like" evidence="2">
    <location>
        <begin position="158"/>
        <end position="285"/>
    </location>
</feature>
<reference evidence="3" key="1">
    <citation type="journal article" date="2013" name="Extremophiles">
        <title>Proteinivorax tanatarense gen. nov., sp. nov., an anaerobic, haloalkaliphilic, proteolytic bacterium isolated from a decaying algal bloom, and proposal of Proteinivoraceae fam. nov.</title>
        <authorList>
            <person name="Kevbrin V."/>
            <person name="Boltyanskaya Y."/>
            <person name="Zhilina T."/>
            <person name="Kolganova T."/>
            <person name="Lavrentjeva E."/>
            <person name="Kuznetsov B."/>
        </authorList>
    </citation>
    <scope>NUCLEOTIDE SEQUENCE</scope>
    <source>
        <strain evidence="3">Z-910T</strain>
    </source>
</reference>
<organism evidence="3">
    <name type="scientific">Proteinivorax tanatarense</name>
    <dbReference type="NCBI Taxonomy" id="1260629"/>
    <lineage>
        <taxon>Bacteria</taxon>
        <taxon>Bacillati</taxon>
        <taxon>Bacillota</taxon>
        <taxon>Clostridia</taxon>
        <taxon>Eubacteriales</taxon>
        <taxon>Proteinivoracaceae</taxon>
        <taxon>Proteinivorax</taxon>
    </lineage>
</organism>
<name>A0AAU7VM09_9FIRM</name>
<sequence length="294" mass="34689">MGFFLKIKNNKILLPTIMLTLFLVIVSINSVNFSNKHVKNATAVYHRNVAYRNWVSVNGKHVDVRYKKADQKHAEFIKKLGDDLYLHLKERYSYTPTINPLIVIYPSQQEMLQNLGWENDKYASGVYQSGTIRLLSPTQWYNGDNSDDIHLFYKENGPLLHELTHHFVDEMTGGNYPTWYTEALAQLEEYKKYQIQWIDEDNSNPNELFAFKRLNNNFYGIENQALAYRQSLIIAIFMEEKFGHNIHKQLLMEMDVNTSFEQAMKKLTGTDKKQLEKHWETWIKNNKSKYFGKI</sequence>
<keyword evidence="1" id="KW-1133">Transmembrane helix</keyword>
<dbReference type="AlphaFoldDB" id="A0AAU7VM09"/>
<dbReference type="Pfam" id="PF13485">
    <property type="entry name" value="Peptidase_MA_2"/>
    <property type="match status" value="1"/>
</dbReference>
<reference evidence="3" key="2">
    <citation type="submission" date="2024-06" db="EMBL/GenBank/DDBJ databases">
        <authorList>
            <person name="Petrova K.O."/>
            <person name="Toshchakov S.V."/>
            <person name="Boltjanskaja Y.V."/>
            <person name="Kevbrin V."/>
        </authorList>
    </citation>
    <scope>NUCLEOTIDE SEQUENCE</scope>
    <source>
        <strain evidence="3">Z-910T</strain>
    </source>
</reference>
<dbReference type="EMBL" id="CP158367">
    <property type="protein sequence ID" value="XBX74892.1"/>
    <property type="molecule type" value="Genomic_DNA"/>
</dbReference>
<dbReference type="RefSeq" id="WP_350343641.1">
    <property type="nucleotide sequence ID" value="NZ_CP158367.1"/>
</dbReference>
<evidence type="ECO:0000313" key="3">
    <source>
        <dbReference type="EMBL" id="XBX74892.1"/>
    </source>
</evidence>
<gene>
    <name evidence="3" type="ORF">PRVXT_002953</name>
</gene>
<feature type="transmembrane region" description="Helical" evidence="1">
    <location>
        <begin position="12"/>
        <end position="31"/>
    </location>
</feature>
<evidence type="ECO:0000256" key="1">
    <source>
        <dbReference type="SAM" id="Phobius"/>
    </source>
</evidence>
<protein>
    <recommendedName>
        <fullName evidence="2">Peptidase MA-like domain-containing protein</fullName>
    </recommendedName>
</protein>
<evidence type="ECO:0000259" key="2">
    <source>
        <dbReference type="Pfam" id="PF13485"/>
    </source>
</evidence>
<keyword evidence="1" id="KW-0812">Transmembrane</keyword>
<accession>A0AAU7VM09</accession>
<keyword evidence="1" id="KW-0472">Membrane</keyword>
<proteinExistence type="predicted"/>
<dbReference type="InterPro" id="IPR039568">
    <property type="entry name" value="Peptidase_MA-like_dom"/>
</dbReference>